<proteinExistence type="predicted"/>
<dbReference type="AlphaFoldDB" id="A0A5S6QEH4"/>
<organism evidence="1 2">
    <name type="scientific">Trichuris muris</name>
    <name type="common">Mouse whipworm</name>
    <dbReference type="NCBI Taxonomy" id="70415"/>
    <lineage>
        <taxon>Eukaryota</taxon>
        <taxon>Metazoa</taxon>
        <taxon>Ecdysozoa</taxon>
        <taxon>Nematoda</taxon>
        <taxon>Enoplea</taxon>
        <taxon>Dorylaimia</taxon>
        <taxon>Trichinellida</taxon>
        <taxon>Trichuridae</taxon>
        <taxon>Trichuris</taxon>
    </lineage>
</organism>
<dbReference type="WBParaSite" id="TMUE_1000005771.1">
    <property type="protein sequence ID" value="TMUE_1000005771.1"/>
    <property type="gene ID" value="WBGene00288016"/>
</dbReference>
<evidence type="ECO:0000313" key="1">
    <source>
        <dbReference type="Proteomes" id="UP000046395"/>
    </source>
</evidence>
<evidence type="ECO:0000313" key="2">
    <source>
        <dbReference type="WBParaSite" id="TMUE_1000005771.1"/>
    </source>
</evidence>
<accession>A0A5S6QEH4</accession>
<dbReference type="Proteomes" id="UP000046395">
    <property type="component" value="Unassembled WGS sequence"/>
</dbReference>
<name>A0A5S6QEH4_TRIMR</name>
<keyword evidence="1" id="KW-1185">Reference proteome</keyword>
<sequence>MVETTCATFPQYMALLSKACIRVNKLVCKLARCMDACRVRSTLFNSTDDTSRPVRCTLRTLRLKYYCANDVDCVELWIANLGTLSALRSIFHPCKETSVGVISYCPPVGISYGEHQ</sequence>
<protein>
    <submittedName>
        <fullName evidence="2">Uncharacterized protein</fullName>
    </submittedName>
</protein>
<reference evidence="2" key="1">
    <citation type="submission" date="2019-12" db="UniProtKB">
        <authorList>
            <consortium name="WormBaseParasite"/>
        </authorList>
    </citation>
    <scope>IDENTIFICATION</scope>
</reference>